<proteinExistence type="inferred from homology"/>
<comment type="similarity">
    <text evidence="2 4">Belongs to the AB hydrolase superfamily. Lipase family.</text>
</comment>
<evidence type="ECO:0000256" key="1">
    <source>
        <dbReference type="ARBA" id="ARBA00004613"/>
    </source>
</evidence>
<dbReference type="GO" id="GO:0005615">
    <property type="term" value="C:extracellular space"/>
    <property type="evidence" value="ECO:0007669"/>
    <property type="project" value="TreeGrafter"/>
</dbReference>
<feature type="chain" id="PRO_5005573099" evidence="5">
    <location>
        <begin position="25"/>
        <end position="334"/>
    </location>
</feature>
<name>A0A0L7L2Y2_OPEBR</name>
<reference evidence="7 8" key="1">
    <citation type="journal article" date="2015" name="Genome Biol. Evol.">
        <title>The genome of winter moth (Operophtera brumata) provides a genomic perspective on sexual dimorphism and phenology.</title>
        <authorList>
            <person name="Derks M.F."/>
            <person name="Smit S."/>
            <person name="Salis L."/>
            <person name="Schijlen E."/>
            <person name="Bossers A."/>
            <person name="Mateman C."/>
            <person name="Pijl A.S."/>
            <person name="de Ridder D."/>
            <person name="Groenen M.A."/>
            <person name="Visser M.E."/>
            <person name="Megens H.J."/>
        </authorList>
    </citation>
    <scope>NUCLEOTIDE SEQUENCE [LARGE SCALE GENOMIC DNA]</scope>
    <source>
        <strain evidence="7">WM2013NL</strain>
        <tissue evidence="7">Head and thorax</tissue>
    </source>
</reference>
<dbReference type="PRINTS" id="PR00821">
    <property type="entry name" value="TAGLIPASE"/>
</dbReference>
<keyword evidence="5" id="KW-0732">Signal</keyword>
<keyword evidence="3" id="KW-0964">Secreted</keyword>
<feature type="signal peptide" evidence="5">
    <location>
        <begin position="1"/>
        <end position="24"/>
    </location>
</feature>
<evidence type="ECO:0000256" key="3">
    <source>
        <dbReference type="ARBA" id="ARBA00022525"/>
    </source>
</evidence>
<dbReference type="InterPro" id="IPR000734">
    <property type="entry name" value="TAG_lipase"/>
</dbReference>
<organism evidence="7 8">
    <name type="scientific">Operophtera brumata</name>
    <name type="common">Winter moth</name>
    <name type="synonym">Phalaena brumata</name>
    <dbReference type="NCBI Taxonomy" id="104452"/>
    <lineage>
        <taxon>Eukaryota</taxon>
        <taxon>Metazoa</taxon>
        <taxon>Ecdysozoa</taxon>
        <taxon>Arthropoda</taxon>
        <taxon>Hexapoda</taxon>
        <taxon>Insecta</taxon>
        <taxon>Pterygota</taxon>
        <taxon>Neoptera</taxon>
        <taxon>Endopterygota</taxon>
        <taxon>Lepidoptera</taxon>
        <taxon>Glossata</taxon>
        <taxon>Ditrysia</taxon>
        <taxon>Geometroidea</taxon>
        <taxon>Geometridae</taxon>
        <taxon>Larentiinae</taxon>
        <taxon>Operophtera</taxon>
    </lineage>
</organism>
<gene>
    <name evidence="7" type="ORF">OBRU01_16239</name>
</gene>
<dbReference type="Pfam" id="PF00151">
    <property type="entry name" value="Lipase"/>
    <property type="match status" value="1"/>
</dbReference>
<dbReference type="PANTHER" id="PTHR11610">
    <property type="entry name" value="LIPASE"/>
    <property type="match status" value="1"/>
</dbReference>
<dbReference type="InterPro" id="IPR013818">
    <property type="entry name" value="Lipase"/>
</dbReference>
<dbReference type="PANTHER" id="PTHR11610:SF173">
    <property type="entry name" value="LIPASE DOMAIN-CONTAINING PROTEIN-RELATED"/>
    <property type="match status" value="1"/>
</dbReference>
<protein>
    <submittedName>
        <fullName evidence="7">Putative lipase</fullName>
    </submittedName>
</protein>
<sequence length="334" mass="36806">MSGTRARALAVLPLLALLPTLAAGEALDTLEGLVPDYLLGNVEDLLKAASVACDILPLDLLFSRRYTSELPQLDVVEVTRSARRTLRATRAHLRLRHWRASTLTLYIPGWWNTPTDEAAQALASALLKEQPVLLILDTRLSFCRGYLSAASRVNAVAHLLYYFIKNLNKYGFHPSSIHLIGFSLGAHVAGMTGKLVHKGLKTKLGRITALDPAKPCFRLSEFRLQKTDASFVQVVHSSAGVLGIEEPAGHADVYVNGIAVTQPECKHRSISFECDHNQSWKLYASSIVNRRTMMGRQCNSWEEVTGGRCSGENTVLGYGCSNHSRGMFLYKSRS</sequence>
<evidence type="ECO:0000313" key="8">
    <source>
        <dbReference type="Proteomes" id="UP000037510"/>
    </source>
</evidence>
<comment type="caution">
    <text evidence="7">The sequence shown here is derived from an EMBL/GenBank/DDBJ whole genome shotgun (WGS) entry which is preliminary data.</text>
</comment>
<dbReference type="GO" id="GO:0016042">
    <property type="term" value="P:lipid catabolic process"/>
    <property type="evidence" value="ECO:0007669"/>
    <property type="project" value="TreeGrafter"/>
</dbReference>
<evidence type="ECO:0000256" key="5">
    <source>
        <dbReference type="SAM" id="SignalP"/>
    </source>
</evidence>
<accession>A0A0L7L2Y2</accession>
<dbReference type="EMBL" id="JTDY01003257">
    <property type="protein sequence ID" value="KOB69863.1"/>
    <property type="molecule type" value="Genomic_DNA"/>
</dbReference>
<comment type="subcellular location">
    <subcellularLocation>
        <location evidence="1">Secreted</location>
    </subcellularLocation>
</comment>
<dbReference type="InterPro" id="IPR029058">
    <property type="entry name" value="AB_hydrolase_fold"/>
</dbReference>
<dbReference type="SUPFAM" id="SSF53474">
    <property type="entry name" value="alpha/beta-Hydrolases"/>
    <property type="match status" value="1"/>
</dbReference>
<dbReference type="GO" id="GO:0016298">
    <property type="term" value="F:lipase activity"/>
    <property type="evidence" value="ECO:0007669"/>
    <property type="project" value="InterPro"/>
</dbReference>
<evidence type="ECO:0000313" key="7">
    <source>
        <dbReference type="EMBL" id="KOB69863.1"/>
    </source>
</evidence>
<dbReference type="AlphaFoldDB" id="A0A0L7L2Y2"/>
<dbReference type="Gene3D" id="3.40.50.1820">
    <property type="entry name" value="alpha/beta hydrolase"/>
    <property type="match status" value="1"/>
</dbReference>
<dbReference type="GO" id="GO:0017171">
    <property type="term" value="F:serine hydrolase activity"/>
    <property type="evidence" value="ECO:0007669"/>
    <property type="project" value="TreeGrafter"/>
</dbReference>
<evidence type="ECO:0000256" key="4">
    <source>
        <dbReference type="RuleBase" id="RU004262"/>
    </source>
</evidence>
<dbReference type="Proteomes" id="UP000037510">
    <property type="component" value="Unassembled WGS sequence"/>
</dbReference>
<keyword evidence="8" id="KW-1185">Reference proteome</keyword>
<evidence type="ECO:0000259" key="6">
    <source>
        <dbReference type="Pfam" id="PF00151"/>
    </source>
</evidence>
<feature type="domain" description="Lipase" evidence="6">
    <location>
        <begin position="101"/>
        <end position="311"/>
    </location>
</feature>
<evidence type="ECO:0000256" key="2">
    <source>
        <dbReference type="ARBA" id="ARBA00010701"/>
    </source>
</evidence>